<keyword evidence="6" id="KW-0378">Hydrolase</keyword>
<sequence>MVRAKFGTSEQEYHLILDSASSDSWIMSEDCLTEACQLHALFGDGDSDSLEVGDTPFKMEYGTGSVSGTLAQDTIHLGPFSPQFTFGLASNASDEFKSFPMDGLLGIGRQANRHDTSHIMDVLVNDNYISKKQYGIHFSRHVDGTEDGEINFGEPNTERFDGDLNFIKCVDNDDGFWELPIEDAGVDGKMIGIKNKIAIMDTGTSFFIIPEEDAIAIHSAMGDFTQSGDSFIVPCDSQKIVQLKFGGQSYNISTADWIGGEVEDSPGRCKSHIIGRTTFGEERWLVGDVFLKNVYAVYDYDNSQMGLGVKGGNTNDDAQASGSSSLTATPTGGSSNGASGSNSSSPTGSNTSPTAVAEAAEPAQGGAGRLSMPSSSSPIAFMVAFTLLSLFI</sequence>
<feature type="compositionally biased region" description="Low complexity" evidence="12">
    <location>
        <begin position="327"/>
        <end position="364"/>
    </location>
</feature>
<feature type="active site" evidence="10">
    <location>
        <position position="18"/>
    </location>
</feature>
<dbReference type="OrthoDB" id="660550at2759"/>
<proteinExistence type="inferred from homology"/>
<dbReference type="Proteomes" id="UP000240883">
    <property type="component" value="Unassembled WGS sequence"/>
</dbReference>
<dbReference type="InterPro" id="IPR001461">
    <property type="entry name" value="Aspartic_peptidase_A1"/>
</dbReference>
<evidence type="ECO:0000256" key="4">
    <source>
        <dbReference type="ARBA" id="ARBA00022670"/>
    </source>
</evidence>
<dbReference type="GO" id="GO:0005886">
    <property type="term" value="C:plasma membrane"/>
    <property type="evidence" value="ECO:0007669"/>
    <property type="project" value="UniProtKB-SubCell"/>
</dbReference>
<name>A0A2T2NEX0_CORCC</name>
<evidence type="ECO:0000259" key="13">
    <source>
        <dbReference type="PROSITE" id="PS51767"/>
    </source>
</evidence>
<keyword evidence="7" id="KW-0472">Membrane</keyword>
<keyword evidence="9" id="KW-0449">Lipoprotein</keyword>
<evidence type="ECO:0000256" key="11">
    <source>
        <dbReference type="PIRSR" id="PIRSR601461-2"/>
    </source>
</evidence>
<dbReference type="GO" id="GO:0006508">
    <property type="term" value="P:proteolysis"/>
    <property type="evidence" value="ECO:0007669"/>
    <property type="project" value="UniProtKB-KW"/>
</dbReference>
<reference evidence="14 15" key="1">
    <citation type="journal article" date="2018" name="Front. Microbiol.">
        <title>Genome-Wide Analysis of Corynespora cassiicola Leaf Fall Disease Putative Effectors.</title>
        <authorList>
            <person name="Lopez D."/>
            <person name="Ribeiro S."/>
            <person name="Label P."/>
            <person name="Fumanal B."/>
            <person name="Venisse J.S."/>
            <person name="Kohler A."/>
            <person name="de Oliveira R.R."/>
            <person name="Labutti K."/>
            <person name="Lipzen A."/>
            <person name="Lail K."/>
            <person name="Bauer D."/>
            <person name="Ohm R.A."/>
            <person name="Barry K.W."/>
            <person name="Spatafora J."/>
            <person name="Grigoriev I.V."/>
            <person name="Martin F.M."/>
            <person name="Pujade-Renaud V."/>
        </authorList>
    </citation>
    <scope>NUCLEOTIDE SEQUENCE [LARGE SCALE GENOMIC DNA]</scope>
    <source>
        <strain evidence="14 15">Philippines</strain>
    </source>
</reference>
<dbReference type="PANTHER" id="PTHR47966">
    <property type="entry name" value="BETA-SITE APP-CLEAVING ENZYME, ISOFORM A-RELATED"/>
    <property type="match status" value="1"/>
</dbReference>
<dbReference type="SUPFAM" id="SSF50630">
    <property type="entry name" value="Acid proteases"/>
    <property type="match status" value="1"/>
</dbReference>
<dbReference type="Pfam" id="PF00026">
    <property type="entry name" value="Asp"/>
    <property type="match status" value="1"/>
</dbReference>
<evidence type="ECO:0000256" key="5">
    <source>
        <dbReference type="ARBA" id="ARBA00022750"/>
    </source>
</evidence>
<organism evidence="14 15">
    <name type="scientific">Corynespora cassiicola Philippines</name>
    <dbReference type="NCBI Taxonomy" id="1448308"/>
    <lineage>
        <taxon>Eukaryota</taxon>
        <taxon>Fungi</taxon>
        <taxon>Dikarya</taxon>
        <taxon>Ascomycota</taxon>
        <taxon>Pezizomycotina</taxon>
        <taxon>Dothideomycetes</taxon>
        <taxon>Pleosporomycetidae</taxon>
        <taxon>Pleosporales</taxon>
        <taxon>Corynesporascaceae</taxon>
        <taxon>Corynespora</taxon>
    </lineage>
</organism>
<feature type="active site" evidence="10">
    <location>
        <position position="201"/>
    </location>
</feature>
<feature type="domain" description="Peptidase A1" evidence="13">
    <location>
        <begin position="1"/>
        <end position="308"/>
    </location>
</feature>
<evidence type="ECO:0000256" key="2">
    <source>
        <dbReference type="ARBA" id="ARBA00007447"/>
    </source>
</evidence>
<comment type="subcellular location">
    <subcellularLocation>
        <location evidence="1">Cell membrane</location>
    </subcellularLocation>
</comment>
<feature type="disulfide bond" evidence="11">
    <location>
        <begin position="31"/>
        <end position="36"/>
    </location>
</feature>
<evidence type="ECO:0000256" key="8">
    <source>
        <dbReference type="ARBA" id="ARBA00023180"/>
    </source>
</evidence>
<keyword evidence="8" id="KW-0325">Glycoprotein</keyword>
<keyword evidence="3" id="KW-1003">Cell membrane</keyword>
<dbReference type="EMBL" id="KZ678139">
    <property type="protein sequence ID" value="PSN63981.1"/>
    <property type="molecule type" value="Genomic_DNA"/>
</dbReference>
<dbReference type="FunFam" id="2.40.70.10:FF:000060">
    <property type="entry name" value="Aspartic-type endopeptidase ctsD"/>
    <property type="match status" value="1"/>
</dbReference>
<dbReference type="InterPro" id="IPR033121">
    <property type="entry name" value="PEPTIDASE_A1"/>
</dbReference>
<evidence type="ECO:0000256" key="9">
    <source>
        <dbReference type="ARBA" id="ARBA00023288"/>
    </source>
</evidence>
<keyword evidence="4 14" id="KW-0645">Protease</keyword>
<evidence type="ECO:0000313" key="15">
    <source>
        <dbReference type="Proteomes" id="UP000240883"/>
    </source>
</evidence>
<protein>
    <submittedName>
        <fullName evidence="14">Acid protease</fullName>
    </submittedName>
</protein>
<feature type="region of interest" description="Disordered" evidence="12">
    <location>
        <begin position="311"/>
        <end position="374"/>
    </location>
</feature>
<evidence type="ECO:0000313" key="14">
    <source>
        <dbReference type="EMBL" id="PSN63981.1"/>
    </source>
</evidence>
<accession>A0A2T2NEX0</accession>
<evidence type="ECO:0000256" key="12">
    <source>
        <dbReference type="SAM" id="MobiDB-lite"/>
    </source>
</evidence>
<evidence type="ECO:0000256" key="7">
    <source>
        <dbReference type="ARBA" id="ARBA00023136"/>
    </source>
</evidence>
<dbReference type="InterPro" id="IPR021109">
    <property type="entry name" value="Peptidase_aspartic_dom_sf"/>
</dbReference>
<keyword evidence="5" id="KW-0064">Aspartyl protease</keyword>
<evidence type="ECO:0000256" key="6">
    <source>
        <dbReference type="ARBA" id="ARBA00022801"/>
    </source>
</evidence>
<gene>
    <name evidence="14" type="ORF">BS50DRAFT_499367</name>
</gene>
<dbReference type="PRINTS" id="PR00792">
    <property type="entry name" value="PEPSIN"/>
</dbReference>
<keyword evidence="11" id="KW-1015">Disulfide bond</keyword>
<evidence type="ECO:0000256" key="10">
    <source>
        <dbReference type="PIRSR" id="PIRSR601461-1"/>
    </source>
</evidence>
<dbReference type="AlphaFoldDB" id="A0A2T2NEX0"/>
<dbReference type="PANTHER" id="PTHR47966:SF75">
    <property type="entry name" value="ENDOPEPTIDASE (CTSD), PUTATIVE (AFU_ORTHOLOGUE AFUA_4G07040)-RELATED"/>
    <property type="match status" value="1"/>
</dbReference>
<dbReference type="GO" id="GO:0004190">
    <property type="term" value="F:aspartic-type endopeptidase activity"/>
    <property type="evidence" value="ECO:0007669"/>
    <property type="project" value="UniProtKB-KW"/>
</dbReference>
<dbReference type="STRING" id="1448308.A0A2T2NEX0"/>
<dbReference type="PROSITE" id="PS51767">
    <property type="entry name" value="PEPTIDASE_A1"/>
    <property type="match status" value="1"/>
</dbReference>
<comment type="similarity">
    <text evidence="2">Belongs to the peptidase A1 family.</text>
</comment>
<dbReference type="InterPro" id="IPR034164">
    <property type="entry name" value="Pepsin-like_dom"/>
</dbReference>
<evidence type="ECO:0000256" key="1">
    <source>
        <dbReference type="ARBA" id="ARBA00004236"/>
    </source>
</evidence>
<feature type="disulfide bond" evidence="11">
    <location>
        <begin position="235"/>
        <end position="269"/>
    </location>
</feature>
<evidence type="ECO:0000256" key="3">
    <source>
        <dbReference type="ARBA" id="ARBA00022475"/>
    </source>
</evidence>
<dbReference type="CDD" id="cd05471">
    <property type="entry name" value="pepsin_like"/>
    <property type="match status" value="1"/>
</dbReference>
<feature type="compositionally biased region" description="Polar residues" evidence="12">
    <location>
        <begin position="312"/>
        <end position="326"/>
    </location>
</feature>
<dbReference type="Gene3D" id="2.40.70.10">
    <property type="entry name" value="Acid Proteases"/>
    <property type="match status" value="2"/>
</dbReference>
<keyword evidence="15" id="KW-1185">Reference proteome</keyword>